<accession>A0ABY5MYG7</accession>
<reference evidence="2 3" key="1">
    <citation type="submission" date="2022-05" db="EMBL/GenBank/DDBJ databases">
        <title>S8-45 Sphingomonas ultraviolaceadurans.</title>
        <authorList>
            <person name="Liu Y."/>
        </authorList>
    </citation>
    <scope>NUCLEOTIDE SEQUENCE [LARGE SCALE GENOMIC DNA]</scope>
    <source>
        <strain evidence="2 3">S8-45</strain>
    </source>
</reference>
<keyword evidence="1" id="KW-0732">Signal</keyword>
<dbReference type="RefSeq" id="WP_249504832.1">
    <property type="nucleotide sequence ID" value="NZ_CP097253.1"/>
</dbReference>
<gene>
    <name evidence="2" type="ORF">M1K48_05440</name>
</gene>
<protein>
    <submittedName>
        <fullName evidence="2">Uncharacterized protein</fullName>
    </submittedName>
</protein>
<evidence type="ECO:0000313" key="3">
    <source>
        <dbReference type="Proteomes" id="UP000831921"/>
    </source>
</evidence>
<organism evidence="2 3">
    <name type="scientific">Sphingomonas glaciei</name>
    <dbReference type="NCBI Taxonomy" id="2938948"/>
    <lineage>
        <taxon>Bacteria</taxon>
        <taxon>Pseudomonadati</taxon>
        <taxon>Pseudomonadota</taxon>
        <taxon>Alphaproteobacteria</taxon>
        <taxon>Sphingomonadales</taxon>
        <taxon>Sphingomonadaceae</taxon>
        <taxon>Sphingomonas</taxon>
    </lineage>
</organism>
<dbReference type="EMBL" id="CP097253">
    <property type="protein sequence ID" value="UUR09066.1"/>
    <property type="molecule type" value="Genomic_DNA"/>
</dbReference>
<dbReference type="Proteomes" id="UP000831921">
    <property type="component" value="Chromosome"/>
</dbReference>
<keyword evidence="3" id="KW-1185">Reference proteome</keyword>
<evidence type="ECO:0000313" key="2">
    <source>
        <dbReference type="EMBL" id="UUR09066.1"/>
    </source>
</evidence>
<sequence length="219" mass="23335">MSIRPHGRLQVSGLRAAVAAAFLLSAFGSPASAQIAPGRSGLSSSTPVPLIAAYRDLQLFGECIAKSQRKVALLLIETTPDSKEEEKAFDKYVFGEGGSCLSAGSNMTMSLLYARGAIAEGLLRSSEGIPDTFRLAAPAATETRNLHAVARCYAAGNRQQVLSVLKTRLGTPEEVRAVAAIWPGFRTCMPGFTVRLNAPWIRFLLAEALLRLDPTGTQS</sequence>
<feature type="signal peptide" evidence="1">
    <location>
        <begin position="1"/>
        <end position="33"/>
    </location>
</feature>
<name>A0ABY5MYG7_9SPHN</name>
<evidence type="ECO:0000256" key="1">
    <source>
        <dbReference type="SAM" id="SignalP"/>
    </source>
</evidence>
<feature type="chain" id="PRO_5045425675" evidence="1">
    <location>
        <begin position="34"/>
        <end position="219"/>
    </location>
</feature>
<proteinExistence type="predicted"/>